<keyword evidence="5" id="KW-1185">Reference proteome</keyword>
<dbReference type="Gene3D" id="1.10.443.10">
    <property type="entry name" value="Intergrase catalytic core"/>
    <property type="match status" value="1"/>
</dbReference>
<dbReference type="EMBL" id="DF952378">
    <property type="protein sequence ID" value="GAN44408.1"/>
    <property type="molecule type" value="Genomic_DNA"/>
</dbReference>
<dbReference type="InterPro" id="IPR011010">
    <property type="entry name" value="DNA_brk_join_enz"/>
</dbReference>
<evidence type="ECO:0000256" key="2">
    <source>
        <dbReference type="SAM" id="MobiDB-lite"/>
    </source>
</evidence>
<reference evidence="3" key="1">
    <citation type="submission" date="2015-03" db="EMBL/GenBank/DDBJ databases">
        <title>Draft genome sequence of Mizugakiibacter sediminis skMP5.</title>
        <authorList>
            <person name="Watanabe T."/>
            <person name="Kojima H."/>
            <person name="Fukui M."/>
        </authorList>
    </citation>
    <scope>NUCLEOTIDE SEQUENCE</scope>
    <source>
        <strain evidence="3">SkMP5</strain>
    </source>
</reference>
<feature type="region of interest" description="Disordered" evidence="2">
    <location>
        <begin position="160"/>
        <end position="180"/>
    </location>
</feature>
<evidence type="ECO:0000256" key="1">
    <source>
        <dbReference type="ARBA" id="ARBA00023172"/>
    </source>
</evidence>
<feature type="compositionally biased region" description="Basic and acidic residues" evidence="2">
    <location>
        <begin position="94"/>
        <end position="104"/>
    </location>
</feature>
<dbReference type="InterPro" id="IPR013762">
    <property type="entry name" value="Integrase-like_cat_sf"/>
</dbReference>
<sequence length="180" mass="19536">MTGELAAVIERIMARKRAMPICSTRLAVTERGQAIGLGALQKRFPATPDAAGLAGIRFRDLRAKAATDKADASGDIRQAQRQLGHASVVMTEHNCARRESRADEAGIAERNQNRGAAPDFSRSRRNKQSGGEGGIRTHGTDEPYTGFRVRRIRPLCHLSAAPTGAERRARAANDTVRVRP</sequence>
<dbReference type="HOGENOM" id="CLU_1494644_0_0_6"/>
<accession>A0A0K8QM23</accession>
<dbReference type="GO" id="GO:0003677">
    <property type="term" value="F:DNA binding"/>
    <property type="evidence" value="ECO:0007669"/>
    <property type="project" value="InterPro"/>
</dbReference>
<organism evidence="4">
    <name type="scientific">Mizugakiibacter sediminis</name>
    <dbReference type="NCBI Taxonomy" id="1475481"/>
    <lineage>
        <taxon>Bacteria</taxon>
        <taxon>Pseudomonadati</taxon>
        <taxon>Pseudomonadota</taxon>
        <taxon>Gammaproteobacteria</taxon>
        <taxon>Lysobacterales</taxon>
        <taxon>Rhodanobacteraceae</taxon>
        <taxon>Mizugakiibacter</taxon>
    </lineage>
</organism>
<dbReference type="SUPFAM" id="SSF56349">
    <property type="entry name" value="DNA breaking-rejoining enzymes"/>
    <property type="match status" value="1"/>
</dbReference>
<proteinExistence type="predicted"/>
<evidence type="ECO:0000313" key="5">
    <source>
        <dbReference type="Proteomes" id="UP000253740"/>
    </source>
</evidence>
<dbReference type="EMBL" id="DF970177">
    <property type="protein sequence ID" value="GAP65903.1"/>
    <property type="molecule type" value="Genomic_DNA"/>
</dbReference>
<gene>
    <name evidence="3" type="ORF">MBSD_0933</name>
    <name evidence="4" type="ORF">MBSD_n1203</name>
</gene>
<dbReference type="GO" id="GO:0006310">
    <property type="term" value="P:DNA recombination"/>
    <property type="evidence" value="ECO:0007669"/>
    <property type="project" value="UniProtKB-KW"/>
</dbReference>
<dbReference type="Proteomes" id="UP000253740">
    <property type="component" value="Unassembled WGS sequence"/>
</dbReference>
<evidence type="ECO:0000313" key="4">
    <source>
        <dbReference type="EMBL" id="GAP65903.1"/>
    </source>
</evidence>
<feature type="region of interest" description="Disordered" evidence="2">
    <location>
        <begin position="94"/>
        <end position="146"/>
    </location>
</feature>
<protein>
    <submittedName>
        <fullName evidence="4">Phage-related integrase</fullName>
    </submittedName>
</protein>
<name>A0A0K8QM23_9GAMM</name>
<evidence type="ECO:0000313" key="3">
    <source>
        <dbReference type="EMBL" id="GAN44408.1"/>
    </source>
</evidence>
<keyword evidence="1" id="KW-0233">DNA recombination</keyword>
<reference evidence="4" key="2">
    <citation type="submission" date="2015-08" db="EMBL/GenBank/DDBJ databases">
        <title>Complete DNA Sequence of Pseudomonas syringae pv. actinidiae, the Causal Agent of Kiwifruit Canker Disease.</title>
        <authorList>
            <person name="Rikkerink E.H.A."/>
            <person name="Fineran P.C."/>
        </authorList>
    </citation>
    <scope>NUCLEOTIDE SEQUENCE</scope>
    <source>
        <strain evidence="4">SkMP5</strain>
    </source>
</reference>
<dbReference type="AlphaFoldDB" id="A0A0K8QM23"/>
<dbReference type="GO" id="GO:0015074">
    <property type="term" value="P:DNA integration"/>
    <property type="evidence" value="ECO:0007669"/>
    <property type="project" value="InterPro"/>
</dbReference>